<dbReference type="PANTHER" id="PTHR23113">
    <property type="entry name" value="GUANINE NUCLEOTIDE EXCHANGE FACTOR"/>
    <property type="match status" value="1"/>
</dbReference>
<dbReference type="PROSITE" id="PS50009">
    <property type="entry name" value="RASGEF_CAT"/>
    <property type="match status" value="1"/>
</dbReference>
<dbReference type="SMART" id="SM00229">
    <property type="entry name" value="RasGEFN"/>
    <property type="match status" value="1"/>
</dbReference>
<feature type="region of interest" description="Disordered" evidence="3">
    <location>
        <begin position="326"/>
        <end position="346"/>
    </location>
</feature>
<dbReference type="GO" id="GO:0005886">
    <property type="term" value="C:plasma membrane"/>
    <property type="evidence" value="ECO:0007669"/>
    <property type="project" value="TreeGrafter"/>
</dbReference>
<evidence type="ECO:0000259" key="4">
    <source>
        <dbReference type="PROSITE" id="PS50009"/>
    </source>
</evidence>
<reference evidence="6 7" key="1">
    <citation type="submission" date="2023-11" db="EMBL/GenBank/DDBJ databases">
        <title>Dfirmibasis_genome.</title>
        <authorList>
            <person name="Edelbroek B."/>
            <person name="Kjellin J."/>
            <person name="Jerlstrom-Hultqvist J."/>
            <person name="Soderbom F."/>
        </authorList>
    </citation>
    <scope>NUCLEOTIDE SEQUENCE [LARGE SCALE GENOMIC DNA]</scope>
    <source>
        <strain evidence="6 7">TNS-C-14</strain>
    </source>
</reference>
<evidence type="ECO:0000313" key="6">
    <source>
        <dbReference type="EMBL" id="KAK5583167.1"/>
    </source>
</evidence>
<sequence>MSNPVCISNSTNGSSNSLNGESVSPNRLGSSPGSPISKASSFDLNGKKPTKSNVVRLLLNRTNSGTNLLSKRRTSEAGDDDNGSGSFLNTSSGSISKMNTPDSSPKSSYILSSSIGSGGSSCSGGNQILNDNGGSSGPSSRSGSLGKTSQQQQQQQQQNNIDPNNSIDKSLWTVRSLKEHPNLVDMMERIKPISRAISFGQIYASEETQFEFDPVVGRDNILQLILQHLQFEGLMDSRKILEEEAKIQYPEYTFNESRLVTLLRAVLKDSEKVFELTLNESDKDSQQKLEEHLAFLGLFKDDSQTNMIEDVNIYDEPENSNIIYVEEKDSEKPSKDNTKDSPTIVSSISNTNLSSLSVSISNNSNINNNNINIINNNTPSTPPNLKSMSQLSTGTASSSSSGSLGPQVKAASLNKLVILLTPENNHDLEYTKTFLLMYQSFTTPEILLQKLIQRYHVPQKPGQSVAEWRQRSTHIQLRVLNVLKTWIKDYFSDFSEKLISAIKSLLESMRQTGNMSYAKVISDALNSGLKKSGRNNTVFTVPAPEPKVPKNIWSHNLDIFSVDEEEISRQLTLMDFEIFSNIKSTELLNQCWNKPKLRHRSPNVLELIGRFNEISQWAATSILSWPKVKDRARIMGKFIKIAEYCMKHLNNFNTSMAILSGLNASSVHRLKFTKEELPRHTQQVYTELQFHLSSAQAYKEYRALLAKANPPCLPYLGVYLTDLTFFEEGNPDFIQGFINFGKRKLIYGSISNVQSFQNTKYNLQPVYQITKLLKGFKLLEENELYTRSMSFEPRNKERSEIL</sequence>
<dbReference type="AlphaFoldDB" id="A0AAN7U6T3"/>
<dbReference type="CDD" id="cd00155">
    <property type="entry name" value="RasGEF"/>
    <property type="match status" value="1"/>
</dbReference>
<feature type="compositionally biased region" description="Basic and acidic residues" evidence="3">
    <location>
        <begin position="326"/>
        <end position="339"/>
    </location>
</feature>
<gene>
    <name evidence="6" type="ORF">RB653_004757</name>
</gene>
<dbReference type="GO" id="GO:0007265">
    <property type="term" value="P:Ras protein signal transduction"/>
    <property type="evidence" value="ECO:0007669"/>
    <property type="project" value="TreeGrafter"/>
</dbReference>
<dbReference type="InterPro" id="IPR023578">
    <property type="entry name" value="Ras_GEF_dom_sf"/>
</dbReference>
<comment type="caution">
    <text evidence="6">The sequence shown here is derived from an EMBL/GenBank/DDBJ whole genome shotgun (WGS) entry which is preliminary data.</text>
</comment>
<evidence type="ECO:0000313" key="7">
    <source>
        <dbReference type="Proteomes" id="UP001344447"/>
    </source>
</evidence>
<evidence type="ECO:0008006" key="8">
    <source>
        <dbReference type="Google" id="ProtNLM"/>
    </source>
</evidence>
<protein>
    <recommendedName>
        <fullName evidence="8">Ras guanine nucleotide exchange factor</fullName>
    </recommendedName>
</protein>
<feature type="compositionally biased region" description="Polar residues" evidence="3">
    <location>
        <begin position="60"/>
        <end position="69"/>
    </location>
</feature>
<dbReference type="PROSITE" id="PS50896">
    <property type="entry name" value="LISH"/>
    <property type="match status" value="1"/>
</dbReference>
<keyword evidence="7" id="KW-1185">Reference proteome</keyword>
<dbReference type="GO" id="GO:0005085">
    <property type="term" value="F:guanyl-nucleotide exchange factor activity"/>
    <property type="evidence" value="ECO:0007669"/>
    <property type="project" value="UniProtKB-KW"/>
</dbReference>
<evidence type="ECO:0000256" key="1">
    <source>
        <dbReference type="ARBA" id="ARBA00022658"/>
    </source>
</evidence>
<dbReference type="CDD" id="cd06224">
    <property type="entry name" value="REM"/>
    <property type="match status" value="1"/>
</dbReference>
<feature type="region of interest" description="Disordered" evidence="3">
    <location>
        <begin position="1"/>
        <end position="167"/>
    </location>
</feature>
<evidence type="ECO:0000256" key="3">
    <source>
        <dbReference type="SAM" id="MobiDB-lite"/>
    </source>
</evidence>
<dbReference type="PROSITE" id="PS50212">
    <property type="entry name" value="RASGEF_NTER"/>
    <property type="match status" value="1"/>
</dbReference>
<feature type="compositionally biased region" description="Low complexity" evidence="3">
    <location>
        <begin position="103"/>
        <end position="115"/>
    </location>
</feature>
<dbReference type="InterPro" id="IPR036964">
    <property type="entry name" value="RASGEF_cat_dom_sf"/>
</dbReference>
<accession>A0AAN7U6T3</accession>
<dbReference type="EMBL" id="JAVFKY010000001">
    <property type="protein sequence ID" value="KAK5583167.1"/>
    <property type="molecule type" value="Genomic_DNA"/>
</dbReference>
<dbReference type="Gene3D" id="1.20.870.10">
    <property type="entry name" value="Son of sevenless (SoS) protein Chain: S domain 1"/>
    <property type="match status" value="1"/>
</dbReference>
<feature type="compositionally biased region" description="Low complexity" evidence="3">
    <location>
        <begin position="137"/>
        <end position="158"/>
    </location>
</feature>
<feature type="domain" description="Ras-GEF" evidence="4">
    <location>
        <begin position="563"/>
        <end position="794"/>
    </location>
</feature>
<feature type="compositionally biased region" description="Low complexity" evidence="3">
    <location>
        <begin position="8"/>
        <end position="41"/>
    </location>
</feature>
<feature type="compositionally biased region" description="Polar residues" evidence="3">
    <location>
        <begin position="83"/>
        <end position="102"/>
    </location>
</feature>
<dbReference type="Pfam" id="PF00618">
    <property type="entry name" value="RasGEF_N"/>
    <property type="match status" value="1"/>
</dbReference>
<dbReference type="Gene3D" id="1.10.840.10">
    <property type="entry name" value="Ras guanine-nucleotide exchange factors catalytic domain"/>
    <property type="match status" value="1"/>
</dbReference>
<dbReference type="Proteomes" id="UP001344447">
    <property type="component" value="Unassembled WGS sequence"/>
</dbReference>
<dbReference type="InterPro" id="IPR000651">
    <property type="entry name" value="Ras-like_Gua-exchang_fac_N"/>
</dbReference>
<name>A0AAN7U6T3_9MYCE</name>
<dbReference type="Pfam" id="PF00617">
    <property type="entry name" value="RasGEF"/>
    <property type="match status" value="1"/>
</dbReference>
<evidence type="ECO:0000256" key="2">
    <source>
        <dbReference type="PROSITE-ProRule" id="PRU00168"/>
    </source>
</evidence>
<dbReference type="SMART" id="SM00147">
    <property type="entry name" value="RasGEF"/>
    <property type="match status" value="1"/>
</dbReference>
<evidence type="ECO:0000259" key="5">
    <source>
        <dbReference type="PROSITE" id="PS50212"/>
    </source>
</evidence>
<dbReference type="InterPro" id="IPR001895">
    <property type="entry name" value="RASGEF_cat_dom"/>
</dbReference>
<feature type="region of interest" description="Disordered" evidence="3">
    <location>
        <begin position="375"/>
        <end position="404"/>
    </location>
</feature>
<dbReference type="PANTHER" id="PTHR23113:SF351">
    <property type="entry name" value="RAS GUANINE NUCLEOTIDE EXCHANGE FACTOR I-RELATED"/>
    <property type="match status" value="1"/>
</dbReference>
<proteinExistence type="predicted"/>
<feature type="domain" description="N-terminal Ras-GEF" evidence="5">
    <location>
        <begin position="404"/>
        <end position="529"/>
    </location>
</feature>
<keyword evidence="1 2" id="KW-0344">Guanine-nucleotide releasing factor</keyword>
<dbReference type="InterPro" id="IPR008937">
    <property type="entry name" value="Ras-like_GEF"/>
</dbReference>
<dbReference type="SUPFAM" id="SSF48366">
    <property type="entry name" value="Ras GEF"/>
    <property type="match status" value="1"/>
</dbReference>
<dbReference type="InterPro" id="IPR006594">
    <property type="entry name" value="LisH"/>
</dbReference>
<organism evidence="6 7">
    <name type="scientific">Dictyostelium firmibasis</name>
    <dbReference type="NCBI Taxonomy" id="79012"/>
    <lineage>
        <taxon>Eukaryota</taxon>
        <taxon>Amoebozoa</taxon>
        <taxon>Evosea</taxon>
        <taxon>Eumycetozoa</taxon>
        <taxon>Dictyostelia</taxon>
        <taxon>Dictyosteliales</taxon>
        <taxon>Dictyosteliaceae</taxon>
        <taxon>Dictyostelium</taxon>
    </lineage>
</organism>